<sequence>MWTLIGARMRAFGSRGLGVSTFLGMRDGHARPRKLLTSSTVIGGGSSMIALTLSGLTSMPFSLTTNPNSFPDLTPKSLEVDQMIFTFFGLYNHVVDVDLYLFMHHVMKECDHRPLIDCPGIFETERHDLVAKRAPYRDERCFDFILLGHLNLIVSREAVFEGELRVTCCVIHQDVDMGQPEVVFRTGPVEVSIVDADSDFAILLFHRHDVRYPFRVVAYLQESRIYLLDNLLLNAKKKVSSLTPFKTRPDLEGAWFFCSAYVDLFD</sequence>
<keyword evidence="3" id="KW-1185">Reference proteome</keyword>
<name>A0A2I0JL53_PUNGR</name>
<keyword evidence="1" id="KW-0472">Membrane</keyword>
<reference evidence="2 3" key="1">
    <citation type="submission" date="2017-11" db="EMBL/GenBank/DDBJ databases">
        <title>De-novo sequencing of pomegranate (Punica granatum L.) genome.</title>
        <authorList>
            <person name="Akparov Z."/>
            <person name="Amiraslanov A."/>
            <person name="Hajiyeva S."/>
            <person name="Abbasov M."/>
            <person name="Kaur K."/>
            <person name="Hamwieh A."/>
            <person name="Solovyev V."/>
            <person name="Salamov A."/>
            <person name="Braich B."/>
            <person name="Kosarev P."/>
            <person name="Mahmoud A."/>
            <person name="Hajiyev E."/>
            <person name="Babayeva S."/>
            <person name="Izzatullayeva V."/>
            <person name="Mammadov A."/>
            <person name="Mammadov A."/>
            <person name="Sharifova S."/>
            <person name="Ojaghi J."/>
            <person name="Eynullazada K."/>
            <person name="Bayramov B."/>
            <person name="Abdulazimova A."/>
            <person name="Shahmuradov I."/>
        </authorList>
    </citation>
    <scope>NUCLEOTIDE SEQUENCE [LARGE SCALE GENOMIC DNA]</scope>
    <source>
        <strain evidence="3">cv. AG2017</strain>
        <tissue evidence="2">Leaf</tissue>
    </source>
</reference>
<protein>
    <submittedName>
        <fullName evidence="2">Uncharacterized protein</fullName>
    </submittedName>
</protein>
<evidence type="ECO:0000313" key="2">
    <source>
        <dbReference type="EMBL" id="PKI56998.1"/>
    </source>
</evidence>
<proteinExistence type="predicted"/>
<evidence type="ECO:0000313" key="3">
    <source>
        <dbReference type="Proteomes" id="UP000233551"/>
    </source>
</evidence>
<keyword evidence="1" id="KW-0812">Transmembrane</keyword>
<evidence type="ECO:0000256" key="1">
    <source>
        <dbReference type="SAM" id="Phobius"/>
    </source>
</evidence>
<dbReference type="EMBL" id="PGOL01001542">
    <property type="protein sequence ID" value="PKI56998.1"/>
    <property type="molecule type" value="Genomic_DNA"/>
</dbReference>
<gene>
    <name evidence="2" type="ORF">CRG98_022604</name>
</gene>
<dbReference type="Proteomes" id="UP000233551">
    <property type="component" value="Unassembled WGS sequence"/>
</dbReference>
<keyword evidence="1" id="KW-1133">Transmembrane helix</keyword>
<feature type="transmembrane region" description="Helical" evidence="1">
    <location>
        <begin position="35"/>
        <end position="63"/>
    </location>
</feature>
<organism evidence="2 3">
    <name type="scientific">Punica granatum</name>
    <name type="common">Pomegranate</name>
    <dbReference type="NCBI Taxonomy" id="22663"/>
    <lineage>
        <taxon>Eukaryota</taxon>
        <taxon>Viridiplantae</taxon>
        <taxon>Streptophyta</taxon>
        <taxon>Embryophyta</taxon>
        <taxon>Tracheophyta</taxon>
        <taxon>Spermatophyta</taxon>
        <taxon>Magnoliopsida</taxon>
        <taxon>eudicotyledons</taxon>
        <taxon>Gunneridae</taxon>
        <taxon>Pentapetalae</taxon>
        <taxon>rosids</taxon>
        <taxon>malvids</taxon>
        <taxon>Myrtales</taxon>
        <taxon>Lythraceae</taxon>
        <taxon>Punica</taxon>
    </lineage>
</organism>
<comment type="caution">
    <text evidence="2">The sequence shown here is derived from an EMBL/GenBank/DDBJ whole genome shotgun (WGS) entry which is preliminary data.</text>
</comment>
<dbReference type="AlphaFoldDB" id="A0A2I0JL53"/>
<accession>A0A2I0JL53</accession>